<name>A0ABT5VEA2_9BACI</name>
<keyword evidence="4" id="KW-0547">Nucleotide-binding</keyword>
<evidence type="ECO:0000256" key="3">
    <source>
        <dbReference type="ARBA" id="ARBA00022679"/>
    </source>
</evidence>
<evidence type="ECO:0000313" key="11">
    <source>
        <dbReference type="Proteomes" id="UP001148125"/>
    </source>
</evidence>
<evidence type="ECO:0000256" key="4">
    <source>
        <dbReference type="ARBA" id="ARBA00022741"/>
    </source>
</evidence>
<keyword evidence="11" id="KW-1185">Reference proteome</keyword>
<dbReference type="PANTHER" id="PTHR32309:SF13">
    <property type="entry name" value="FERRIC ENTEROBACTIN TRANSPORT PROTEIN FEPE"/>
    <property type="match status" value="1"/>
</dbReference>
<evidence type="ECO:0000256" key="6">
    <source>
        <dbReference type="ARBA" id="ARBA00022840"/>
    </source>
</evidence>
<dbReference type="InterPro" id="IPR025669">
    <property type="entry name" value="AAA_dom"/>
</dbReference>
<gene>
    <name evidence="10" type="ORF">N7Z68_10305</name>
</gene>
<evidence type="ECO:0000256" key="7">
    <source>
        <dbReference type="ARBA" id="ARBA00023137"/>
    </source>
</evidence>
<comment type="similarity">
    <text evidence="1">Belongs to the CpsD/CapB family.</text>
</comment>
<dbReference type="Proteomes" id="UP001148125">
    <property type="component" value="Unassembled WGS sequence"/>
</dbReference>
<feature type="domain" description="AAA" evidence="9">
    <location>
        <begin position="60"/>
        <end position="185"/>
    </location>
</feature>
<comment type="caution">
    <text evidence="10">The sequence shown here is derived from an EMBL/GenBank/DDBJ whole genome shotgun (WGS) entry which is preliminary data.</text>
</comment>
<dbReference type="GO" id="GO:0016301">
    <property type="term" value="F:kinase activity"/>
    <property type="evidence" value="ECO:0007669"/>
    <property type="project" value="UniProtKB-KW"/>
</dbReference>
<accession>A0ABT5VEA2</accession>
<comment type="catalytic activity">
    <reaction evidence="8">
        <text>L-tyrosyl-[protein] + ATP = O-phospho-L-tyrosyl-[protein] + ADP + H(+)</text>
        <dbReference type="Rhea" id="RHEA:10596"/>
        <dbReference type="Rhea" id="RHEA-COMP:10136"/>
        <dbReference type="Rhea" id="RHEA-COMP:20101"/>
        <dbReference type="ChEBI" id="CHEBI:15378"/>
        <dbReference type="ChEBI" id="CHEBI:30616"/>
        <dbReference type="ChEBI" id="CHEBI:46858"/>
        <dbReference type="ChEBI" id="CHEBI:61978"/>
        <dbReference type="ChEBI" id="CHEBI:456216"/>
        <dbReference type="EC" id="2.7.10.2"/>
    </reaction>
</comment>
<evidence type="ECO:0000256" key="5">
    <source>
        <dbReference type="ARBA" id="ARBA00022777"/>
    </source>
</evidence>
<evidence type="ECO:0000259" key="9">
    <source>
        <dbReference type="Pfam" id="PF13614"/>
    </source>
</evidence>
<dbReference type="Pfam" id="PF13614">
    <property type="entry name" value="AAA_31"/>
    <property type="match status" value="1"/>
</dbReference>
<reference evidence="10" key="1">
    <citation type="submission" date="2024-05" db="EMBL/GenBank/DDBJ databases">
        <title>Alkalihalobacillus sp. strain MEB203 novel alkaliphilic bacterium from Lonar Lake, India.</title>
        <authorList>
            <person name="Joshi A."/>
            <person name="Thite S."/>
            <person name="Mengade P."/>
        </authorList>
    </citation>
    <scope>NUCLEOTIDE SEQUENCE</scope>
    <source>
        <strain evidence="10">MEB 203</strain>
    </source>
</reference>
<sequence length="220" mass="24390">MLNRLRSPLKKNKKRNLITYTNPESIITEEFRAIRTNIQFTSEEQNCKAILMTSPSTEEGKSTTVANLAVSLAQQKDKVLIIDANLRSPRIHSIFKLNNSIGLSSVLTNRKKFEEAIKETNIGKLEVLSSGPIPENPAELLGSNSFSNLLDLASQMFDFILIDSPAVLEYSDTKILANQCKNVILVVRHGKSNIEKAIEAKKVLKIAKAELVGAIINEKS</sequence>
<evidence type="ECO:0000256" key="2">
    <source>
        <dbReference type="ARBA" id="ARBA00011903"/>
    </source>
</evidence>
<organism evidence="10 11">
    <name type="scientific">Alkalihalobacterium chitinilyticum</name>
    <dbReference type="NCBI Taxonomy" id="2980103"/>
    <lineage>
        <taxon>Bacteria</taxon>
        <taxon>Bacillati</taxon>
        <taxon>Bacillota</taxon>
        <taxon>Bacilli</taxon>
        <taxon>Bacillales</taxon>
        <taxon>Bacillaceae</taxon>
        <taxon>Alkalihalobacterium</taxon>
    </lineage>
</organism>
<dbReference type="PANTHER" id="PTHR32309">
    <property type="entry name" value="TYROSINE-PROTEIN KINASE"/>
    <property type="match status" value="1"/>
</dbReference>
<dbReference type="InterPro" id="IPR050445">
    <property type="entry name" value="Bact_polysacc_biosynth/exp"/>
</dbReference>
<keyword evidence="7" id="KW-0829">Tyrosine-protein kinase</keyword>
<protein>
    <recommendedName>
        <fullName evidence="2">non-specific protein-tyrosine kinase</fullName>
        <ecNumber evidence="2">2.7.10.2</ecNumber>
    </recommendedName>
</protein>
<dbReference type="RefSeq" id="WP_275118396.1">
    <property type="nucleotide sequence ID" value="NZ_JAOTPO010000006.1"/>
</dbReference>
<evidence type="ECO:0000256" key="8">
    <source>
        <dbReference type="ARBA" id="ARBA00051245"/>
    </source>
</evidence>
<keyword evidence="3" id="KW-0808">Transferase</keyword>
<keyword evidence="6" id="KW-0067">ATP-binding</keyword>
<dbReference type="EMBL" id="JAOTPO010000006">
    <property type="protein sequence ID" value="MDE5413778.1"/>
    <property type="molecule type" value="Genomic_DNA"/>
</dbReference>
<evidence type="ECO:0000313" key="10">
    <source>
        <dbReference type="EMBL" id="MDE5413778.1"/>
    </source>
</evidence>
<dbReference type="CDD" id="cd05387">
    <property type="entry name" value="BY-kinase"/>
    <property type="match status" value="1"/>
</dbReference>
<dbReference type="EC" id="2.7.10.2" evidence="2"/>
<dbReference type="InterPro" id="IPR027417">
    <property type="entry name" value="P-loop_NTPase"/>
</dbReference>
<dbReference type="NCBIfam" id="TIGR01007">
    <property type="entry name" value="eps_fam"/>
    <property type="match status" value="1"/>
</dbReference>
<dbReference type="Gene3D" id="3.40.50.300">
    <property type="entry name" value="P-loop containing nucleotide triphosphate hydrolases"/>
    <property type="match status" value="1"/>
</dbReference>
<dbReference type="InterPro" id="IPR005702">
    <property type="entry name" value="Wzc-like_C"/>
</dbReference>
<dbReference type="SUPFAM" id="SSF52540">
    <property type="entry name" value="P-loop containing nucleoside triphosphate hydrolases"/>
    <property type="match status" value="1"/>
</dbReference>
<keyword evidence="5 10" id="KW-0418">Kinase</keyword>
<evidence type="ECO:0000256" key="1">
    <source>
        <dbReference type="ARBA" id="ARBA00007316"/>
    </source>
</evidence>
<proteinExistence type="inferred from homology"/>